<dbReference type="AlphaFoldDB" id="A0A7S4ILY5"/>
<feature type="domain" description="Alpha/beta hydrolase fold-3" evidence="1">
    <location>
        <begin position="606"/>
        <end position="702"/>
    </location>
</feature>
<feature type="domain" description="Alpha/beta hydrolase fold-3" evidence="1">
    <location>
        <begin position="766"/>
        <end position="882"/>
    </location>
</feature>
<dbReference type="GO" id="GO:0004771">
    <property type="term" value="F:sterol ester esterase activity"/>
    <property type="evidence" value="ECO:0007669"/>
    <property type="project" value="TreeGrafter"/>
</dbReference>
<dbReference type="GO" id="GO:0019433">
    <property type="term" value="P:triglyceride catabolic process"/>
    <property type="evidence" value="ECO:0007669"/>
    <property type="project" value="TreeGrafter"/>
</dbReference>
<dbReference type="PANTHER" id="PTHR23025">
    <property type="entry name" value="TRIACYLGLYCEROL LIPASE"/>
    <property type="match status" value="1"/>
</dbReference>
<dbReference type="PANTHER" id="PTHR23025:SF3">
    <property type="entry name" value="HORMONE-SENSITIVE LIPASE"/>
    <property type="match status" value="1"/>
</dbReference>
<dbReference type="Gene3D" id="3.40.50.1820">
    <property type="entry name" value="alpha/beta hydrolase"/>
    <property type="match status" value="1"/>
</dbReference>
<sequence length="917" mass="101086">MPTVGGDHHYALDAASLVESCRRRLRSVMDEADGKWGPNLADLDGTLHSTERLIHFHLLTLLEKEQEEMRRYKGRASRGSGVREEKRAKAGSDNVNMYDWNNDQHEETLMGTARKLRDVAQIKRRLERNRSHHFSQKRGMGGSNSPLRLSFCQQSHGRFGHRHVTSSRFGVDVNAHFPDDLRGDNQASSQFSTPFETILAQRAGDSSSSMPPSKGGFLHTNHSREDPLLFRLIVVLQLCQVRIEDADRILCGRRRAELRSQEMVERKINENHEQSTSTIEVNNAPADLPQLNPHHRSSSKAKLIGISIAGMGAATILGRRYKDPEERRDLLFTAGKTVASVTALMTVRRGWVLLGMSARLAHSATALEDWQHQWVIVNTGASTEATEGDDEDSAAAEGFAWQAGGDLPSSQVGGSDNGSTRLLELIESQGTTTSVWHCSYGAVRFMLIKRAMDTLYASVGAAMSWVEKQERLSRFWMPIATAAAASYYTVTGPGTKSAEVVSSSSPDFIKKAWGVVSLPAVKHLSLQASRILKGAAIAERITIADVPCIVMSRNSCPPLATAFKRFWRQQERETSHLSTIMESSRHLGSRQRAVNVQDYPEKDVILHLTGGGFFAHTIAGDLPYLLDWSGATNAVVICPEYALLPEHCFPVAIDQICTIYCSLLSGDAAPLLGFRTDKVIITGEAVGGNLAAALCVKLCVDQIVNVHAMQAKRQFGKTQDLEESFSSIEEGPSEALQHKAADEEITKMASPAGGPQCEYEEDQDFAIRLPDAMMLCCPALNMSLELSPSRVRGTNDPVLPRGLIRAISDGYLPPGKGLDKTDPVASPYYAPDDILRVFPPTLLCESTEDPLLDDTVSFNSRLRNLGVESDLRAAHNMPHAFWGLITAGFPEAKQVHLDCQEWLRQQFQRGCLGEMHD</sequence>
<evidence type="ECO:0000259" key="1">
    <source>
        <dbReference type="Pfam" id="PF07859"/>
    </source>
</evidence>
<dbReference type="GO" id="GO:0004806">
    <property type="term" value="F:triacylglycerol lipase activity"/>
    <property type="evidence" value="ECO:0007669"/>
    <property type="project" value="TreeGrafter"/>
</dbReference>
<gene>
    <name evidence="2" type="ORF">OAUR00152_LOCUS12894</name>
</gene>
<evidence type="ECO:0000313" key="2">
    <source>
        <dbReference type="EMBL" id="CAE2233497.1"/>
    </source>
</evidence>
<dbReference type="Pfam" id="PF07859">
    <property type="entry name" value="Abhydrolase_3"/>
    <property type="match status" value="2"/>
</dbReference>
<accession>A0A7S4ILY5</accession>
<organism evidence="2">
    <name type="scientific">Odontella aurita</name>
    <dbReference type="NCBI Taxonomy" id="265563"/>
    <lineage>
        <taxon>Eukaryota</taxon>
        <taxon>Sar</taxon>
        <taxon>Stramenopiles</taxon>
        <taxon>Ochrophyta</taxon>
        <taxon>Bacillariophyta</taxon>
        <taxon>Mediophyceae</taxon>
        <taxon>Biddulphiophycidae</taxon>
        <taxon>Eupodiscales</taxon>
        <taxon>Odontellaceae</taxon>
        <taxon>Odontella</taxon>
    </lineage>
</organism>
<dbReference type="GO" id="GO:0005829">
    <property type="term" value="C:cytosol"/>
    <property type="evidence" value="ECO:0007669"/>
    <property type="project" value="TreeGrafter"/>
</dbReference>
<dbReference type="InterPro" id="IPR029058">
    <property type="entry name" value="AB_hydrolase_fold"/>
</dbReference>
<dbReference type="EMBL" id="HBKQ01018975">
    <property type="protein sequence ID" value="CAE2233497.1"/>
    <property type="molecule type" value="Transcribed_RNA"/>
</dbReference>
<proteinExistence type="predicted"/>
<reference evidence="2" key="1">
    <citation type="submission" date="2021-01" db="EMBL/GenBank/DDBJ databases">
        <authorList>
            <person name="Corre E."/>
            <person name="Pelletier E."/>
            <person name="Niang G."/>
            <person name="Scheremetjew M."/>
            <person name="Finn R."/>
            <person name="Kale V."/>
            <person name="Holt S."/>
            <person name="Cochrane G."/>
            <person name="Meng A."/>
            <person name="Brown T."/>
            <person name="Cohen L."/>
        </authorList>
    </citation>
    <scope>NUCLEOTIDE SEQUENCE</scope>
    <source>
        <strain evidence="2">Isolate 1302-5</strain>
    </source>
</reference>
<name>A0A7S4ILY5_9STRA</name>
<dbReference type="SUPFAM" id="SSF53474">
    <property type="entry name" value="alpha/beta-Hydrolases"/>
    <property type="match status" value="1"/>
</dbReference>
<protein>
    <recommendedName>
        <fullName evidence="1">Alpha/beta hydrolase fold-3 domain-containing protein</fullName>
    </recommendedName>
</protein>
<dbReference type="InterPro" id="IPR013094">
    <property type="entry name" value="AB_hydrolase_3"/>
</dbReference>